<keyword evidence="1" id="KW-1133">Transmembrane helix</keyword>
<dbReference type="AlphaFoldDB" id="A0AAN9J7K0"/>
<evidence type="ECO:0000313" key="3">
    <source>
        <dbReference type="Proteomes" id="UP001359559"/>
    </source>
</evidence>
<dbReference type="Proteomes" id="UP001359559">
    <property type="component" value="Unassembled WGS sequence"/>
</dbReference>
<gene>
    <name evidence="2" type="ORF">RJT34_16520</name>
</gene>
<feature type="transmembrane region" description="Helical" evidence="1">
    <location>
        <begin position="22"/>
        <end position="42"/>
    </location>
</feature>
<proteinExistence type="predicted"/>
<keyword evidence="1" id="KW-0812">Transmembrane</keyword>
<organism evidence="2 3">
    <name type="scientific">Clitoria ternatea</name>
    <name type="common">Butterfly pea</name>
    <dbReference type="NCBI Taxonomy" id="43366"/>
    <lineage>
        <taxon>Eukaryota</taxon>
        <taxon>Viridiplantae</taxon>
        <taxon>Streptophyta</taxon>
        <taxon>Embryophyta</taxon>
        <taxon>Tracheophyta</taxon>
        <taxon>Spermatophyta</taxon>
        <taxon>Magnoliopsida</taxon>
        <taxon>eudicotyledons</taxon>
        <taxon>Gunneridae</taxon>
        <taxon>Pentapetalae</taxon>
        <taxon>rosids</taxon>
        <taxon>fabids</taxon>
        <taxon>Fabales</taxon>
        <taxon>Fabaceae</taxon>
        <taxon>Papilionoideae</taxon>
        <taxon>50 kb inversion clade</taxon>
        <taxon>NPAAA clade</taxon>
        <taxon>indigoferoid/millettioid clade</taxon>
        <taxon>Phaseoleae</taxon>
        <taxon>Clitoria</taxon>
    </lineage>
</organism>
<keyword evidence="1" id="KW-0472">Membrane</keyword>
<protein>
    <submittedName>
        <fullName evidence="2">Uncharacterized protein</fullName>
    </submittedName>
</protein>
<comment type="caution">
    <text evidence="2">The sequence shown here is derived from an EMBL/GenBank/DDBJ whole genome shotgun (WGS) entry which is preliminary data.</text>
</comment>
<evidence type="ECO:0000313" key="2">
    <source>
        <dbReference type="EMBL" id="KAK7293648.1"/>
    </source>
</evidence>
<feature type="transmembrane region" description="Helical" evidence="1">
    <location>
        <begin position="147"/>
        <end position="166"/>
    </location>
</feature>
<name>A0AAN9J7K0_CLITE</name>
<dbReference type="EMBL" id="JAYKXN010000004">
    <property type="protein sequence ID" value="KAK7293648.1"/>
    <property type="molecule type" value="Genomic_DNA"/>
</dbReference>
<reference evidence="2 3" key="1">
    <citation type="submission" date="2024-01" db="EMBL/GenBank/DDBJ databases">
        <title>The genomes of 5 underutilized Papilionoideae crops provide insights into root nodulation and disease resistance.</title>
        <authorList>
            <person name="Yuan L."/>
        </authorList>
    </citation>
    <scope>NUCLEOTIDE SEQUENCE [LARGE SCALE GENOMIC DNA]</scope>
    <source>
        <strain evidence="2">LY-2023</strain>
        <tissue evidence="2">Leaf</tissue>
    </source>
</reference>
<sequence>MAVAEQRDDGLNRSVCVCVDKASALVFLHTLFIFLVGVCYGGEKCSFFSLEFIGAPASSSSSPLSSSYTQRCVEPEWSCMVMVNSAAVCNHVGQHGAVFWRLVPPLHPLVDGAVCVKKAEMDEDMHAGCMEAGGSPCMDSSMAVSRVELGVLMLICCVQMGYWVYLAQARMVKLERASEEMGSCVALPTLECRAEAAMAGPSGPCDSWKLHPGKGGFASQMHGFLDGFPDAECIRVGLRVNVTICIRFATGMLIACIYTDRQSDDEICENVIKSLSWAQAHSLSRARS</sequence>
<accession>A0AAN9J7K0</accession>
<evidence type="ECO:0000256" key="1">
    <source>
        <dbReference type="SAM" id="Phobius"/>
    </source>
</evidence>
<keyword evidence="3" id="KW-1185">Reference proteome</keyword>